<evidence type="ECO:0000256" key="3">
    <source>
        <dbReference type="SAM" id="MobiDB-lite"/>
    </source>
</evidence>
<comment type="caution">
    <text evidence="5">The sequence shown here is derived from an EMBL/GenBank/DDBJ whole genome shotgun (WGS) entry which is preliminary data.</text>
</comment>
<dbReference type="InterPro" id="IPR003615">
    <property type="entry name" value="HNH_nuc"/>
</dbReference>
<feature type="compositionally biased region" description="Low complexity" evidence="3">
    <location>
        <begin position="339"/>
        <end position="348"/>
    </location>
</feature>
<gene>
    <name evidence="5" type="ORF">EV137_2605</name>
</gene>
<dbReference type="RefSeq" id="WP_134128749.1">
    <property type="nucleotide sequence ID" value="NZ_SODU01000001.1"/>
</dbReference>
<name>A0ABY2FQ61_9ACTN</name>
<feature type="compositionally biased region" description="Pro residues" evidence="3">
    <location>
        <begin position="665"/>
        <end position="676"/>
    </location>
</feature>
<dbReference type="GO" id="GO:0004519">
    <property type="term" value="F:endonuclease activity"/>
    <property type="evidence" value="ECO:0007669"/>
    <property type="project" value="UniProtKB-KW"/>
</dbReference>
<organism evidence="5 6">
    <name type="scientific">Kribbella pratensis</name>
    <dbReference type="NCBI Taxonomy" id="2512112"/>
    <lineage>
        <taxon>Bacteria</taxon>
        <taxon>Bacillati</taxon>
        <taxon>Actinomycetota</taxon>
        <taxon>Actinomycetes</taxon>
        <taxon>Propionibacteriales</taxon>
        <taxon>Kribbellaceae</taxon>
        <taxon>Kribbella</taxon>
    </lineage>
</organism>
<feature type="compositionally biased region" description="Low complexity" evidence="3">
    <location>
        <begin position="792"/>
        <end position="803"/>
    </location>
</feature>
<reference evidence="5 6" key="1">
    <citation type="submission" date="2019-03" db="EMBL/GenBank/DDBJ databases">
        <title>Genomic Encyclopedia of Type Strains, Phase III (KMG-III): the genomes of soil and plant-associated and newly described type strains.</title>
        <authorList>
            <person name="Whitman W."/>
        </authorList>
    </citation>
    <scope>NUCLEOTIDE SEQUENCE [LARGE SCALE GENOMIC DNA]</scope>
    <source>
        <strain evidence="5 6">VKMAc-2574</strain>
    </source>
</reference>
<keyword evidence="6" id="KW-1185">Reference proteome</keyword>
<evidence type="ECO:0000313" key="6">
    <source>
        <dbReference type="Proteomes" id="UP000295060"/>
    </source>
</evidence>
<dbReference type="InterPro" id="IPR002711">
    <property type="entry name" value="HNH"/>
</dbReference>
<keyword evidence="5" id="KW-0540">Nuclease</keyword>
<keyword evidence="5" id="KW-0255">Endonuclease</keyword>
<dbReference type="Proteomes" id="UP000295060">
    <property type="component" value="Unassembled WGS sequence"/>
</dbReference>
<keyword evidence="5" id="KW-0378">Hydrolase</keyword>
<feature type="domain" description="HNH nuclease" evidence="4">
    <location>
        <begin position="454"/>
        <end position="504"/>
    </location>
</feature>
<evidence type="ECO:0000313" key="5">
    <source>
        <dbReference type="EMBL" id="TDW95271.1"/>
    </source>
</evidence>
<proteinExistence type="inferred from homology"/>
<feature type="compositionally biased region" description="Low complexity" evidence="3">
    <location>
        <begin position="277"/>
        <end position="286"/>
    </location>
</feature>
<feature type="compositionally biased region" description="Basic and acidic residues" evidence="3">
    <location>
        <begin position="763"/>
        <end position="782"/>
    </location>
</feature>
<dbReference type="SMART" id="SM00507">
    <property type="entry name" value="HNHc"/>
    <property type="match status" value="1"/>
</dbReference>
<feature type="region of interest" description="Disordered" evidence="3">
    <location>
        <begin position="522"/>
        <end position="908"/>
    </location>
</feature>
<feature type="compositionally biased region" description="Basic and acidic residues" evidence="3">
    <location>
        <begin position="857"/>
        <end position="873"/>
    </location>
</feature>
<evidence type="ECO:0000256" key="1">
    <source>
        <dbReference type="ARBA" id="ARBA00023450"/>
    </source>
</evidence>
<dbReference type="CDD" id="cd00085">
    <property type="entry name" value="HNHc"/>
    <property type="match status" value="1"/>
</dbReference>
<evidence type="ECO:0000259" key="4">
    <source>
        <dbReference type="SMART" id="SM00507"/>
    </source>
</evidence>
<accession>A0ABY2FQ61</accession>
<feature type="compositionally biased region" description="Basic and acidic residues" evidence="3">
    <location>
        <begin position="681"/>
        <end position="690"/>
    </location>
</feature>
<dbReference type="Pfam" id="PF02720">
    <property type="entry name" value="DUF222"/>
    <property type="match status" value="2"/>
</dbReference>
<dbReference type="Gene3D" id="1.10.30.50">
    <property type="match status" value="1"/>
</dbReference>
<dbReference type="InterPro" id="IPR003870">
    <property type="entry name" value="DUF222"/>
</dbReference>
<protein>
    <submittedName>
        <fullName evidence="5">HNH endonuclease</fullName>
    </submittedName>
</protein>
<sequence>MDKPAELMSDAELACALDTDKPAELLSDAELARALDEADAELARLETRRLRLVAAMDSSGYAERVGARDMVQYLEFRYRLDHSRAYRDVRLARALPKYPAVTAALPDVADVADDRDGEIPEVVLRPAQAEAIVTALEKVPTTVPVADLEFAEQELVRLARHLCPTDLRKAAEQSRDILDTDGPEPEEHKAAARESLTLTTADRGVKFKGYLANENAELFRTLIVTGARPHKTLDGERDPRSREKRQADALTTTLTLAATALDAGTPSPTMPRPTNKPASSPQAASPTADSIATDSTEAGSGSAGSTDTGSTETGSMAQASTAETTVDAPSGADVRADDGSGAAAGDGQQPGVAAGVAAGVVAGPSGGASAGAVAGVGGDVVPGFGAKANLTVTIDLEDLKAATADAIGHTVYSNGLSAATIRRLACDANVIPIVLGSNSEPLDVGRRERLVTKALRRALNTRDRGCVICNAPPVMCDAHHLISWIDGGHTKLDNLALVCRRDHTDLHHGHWTITITNGQVHVTRPTWADPPPRHPHKPPAHASGAPKPPGDHPTPAGLPDDPFRANESPGDHPTPAGLPDDPFRVNESPGDHPTPAGLPDDPFRVNESPGDHATPAGPSDDASWTHEPPDDAPWAPGRPGEYPTSGGPSDDASWTHEPPDDAPWAPGPPGEYPTPSGPSDDASRAHEPTGEHPMPSRLPEAASRVYKPSGERPTSSAFPEAASRVLEPPGERSTPDNSPPGASRVNRLLPEDSPAEHSWANHARADHLAPEGTRADRSRGDHSPTGNLQPNDSSADSSPGGDSVADRLLPETSRADHSAPGESRGSHPRAGGARVCDSSASGSRDATYLAIWGDDPPAERREESARRASDRTPFDPWGDTAEARPFDPWGDTAEVRPFDPWGDTAEAS</sequence>
<keyword evidence="2" id="KW-0175">Coiled coil</keyword>
<comment type="similarity">
    <text evidence="1">Belongs to the Rv1128c/1148c/1588c/1702c/1945/3466 family.</text>
</comment>
<dbReference type="EMBL" id="SODU01000001">
    <property type="protein sequence ID" value="TDW95271.1"/>
    <property type="molecule type" value="Genomic_DNA"/>
</dbReference>
<feature type="coiled-coil region" evidence="2">
    <location>
        <begin position="28"/>
        <end position="55"/>
    </location>
</feature>
<feature type="compositionally biased region" description="Low complexity" evidence="3">
    <location>
        <begin position="293"/>
        <end position="315"/>
    </location>
</feature>
<evidence type="ECO:0000256" key="2">
    <source>
        <dbReference type="SAM" id="Coils"/>
    </source>
</evidence>
<feature type="region of interest" description="Disordered" evidence="3">
    <location>
        <begin position="258"/>
        <end position="348"/>
    </location>
</feature>
<feature type="compositionally biased region" description="Basic and acidic residues" evidence="3">
    <location>
        <begin position="804"/>
        <end position="819"/>
    </location>
</feature>
<dbReference type="Pfam" id="PF01844">
    <property type="entry name" value="HNH"/>
    <property type="match status" value="1"/>
</dbReference>